<dbReference type="InterPro" id="IPR036397">
    <property type="entry name" value="RNaseH_sf"/>
</dbReference>
<evidence type="ECO:0000259" key="2">
    <source>
        <dbReference type="PROSITE" id="PS50994"/>
    </source>
</evidence>
<sequence>MRRDVANQINLLREEFGLLNKSELARRFNCDRRTVDRYISNLGNETRKPRESKSKLDQFKEIVIDKVDNYGSKSMAVFKFIQKKGYDGGYQTVNNFIKKHRKSEVKKATIRFDTSPGLQAQVDWKESIKMISKHGEVFEINIFLMVLGYSRLKFLKLTTNRTQETLFECLFEGFRYYQGVPKEILFDNMSTVVDRSNTTFKNISINKVFKYFSMDAGFEVITCRPYRPETKGKVEALAKLVDRLTPYNGEFDTFDELESIVKSFNEDINNEISQATNEIPKLRYEKEKEYLNPLPTMDVLLSYFHHEKQYKVSNESMIRYKGKKYSVPTGYIGCYLTVSQIDTELYIYFNQDLIVCHQISDKILHYKKDHAKDILLSDALRHYSDEDVELFIEQNLRNMDIFLEE</sequence>
<dbReference type="NCBIfam" id="NF033546">
    <property type="entry name" value="transpos_IS21"/>
    <property type="match status" value="1"/>
</dbReference>
<dbReference type="GO" id="GO:0003676">
    <property type="term" value="F:nucleic acid binding"/>
    <property type="evidence" value="ECO:0007669"/>
    <property type="project" value="InterPro"/>
</dbReference>
<dbReference type="Pfam" id="PF22483">
    <property type="entry name" value="Mu-transpos_C_2"/>
    <property type="match status" value="1"/>
</dbReference>
<proteinExistence type="inferred from homology"/>
<protein>
    <submittedName>
        <fullName evidence="3">Transposase</fullName>
    </submittedName>
</protein>
<accession>A0A4R2T1Z2</accession>
<dbReference type="PROSITE" id="PS50994">
    <property type="entry name" value="INTEGRASE"/>
    <property type="match status" value="1"/>
</dbReference>
<dbReference type="OrthoDB" id="3193769at2"/>
<dbReference type="SUPFAM" id="SSF53098">
    <property type="entry name" value="Ribonuclease H-like"/>
    <property type="match status" value="1"/>
</dbReference>
<gene>
    <name evidence="3" type="ORF">EDD79_105314</name>
</gene>
<dbReference type="InterPro" id="IPR054353">
    <property type="entry name" value="IstA-like_C"/>
</dbReference>
<dbReference type="Proteomes" id="UP000295504">
    <property type="component" value="Unassembled WGS sequence"/>
</dbReference>
<keyword evidence="4" id="KW-1185">Reference proteome</keyword>
<evidence type="ECO:0000313" key="3">
    <source>
        <dbReference type="EMBL" id="TCP96180.1"/>
    </source>
</evidence>
<organism evidence="3 4">
    <name type="scientific">Serpentinicella alkaliphila</name>
    <dbReference type="NCBI Taxonomy" id="1734049"/>
    <lineage>
        <taxon>Bacteria</taxon>
        <taxon>Bacillati</taxon>
        <taxon>Bacillota</taxon>
        <taxon>Clostridia</taxon>
        <taxon>Peptostreptococcales</taxon>
        <taxon>Natronincolaceae</taxon>
        <taxon>Serpentinicella</taxon>
    </lineage>
</organism>
<evidence type="ECO:0000256" key="1">
    <source>
        <dbReference type="ARBA" id="ARBA00009277"/>
    </source>
</evidence>
<dbReference type="EMBL" id="SLYC01000053">
    <property type="protein sequence ID" value="TCP96180.1"/>
    <property type="molecule type" value="Genomic_DNA"/>
</dbReference>
<comment type="similarity">
    <text evidence="1">Belongs to the transposase IS21/IS408/IS1162 family.</text>
</comment>
<evidence type="ECO:0000313" key="4">
    <source>
        <dbReference type="Proteomes" id="UP000295504"/>
    </source>
</evidence>
<dbReference type="AlphaFoldDB" id="A0A4R2T1Z2"/>
<dbReference type="PANTHER" id="PTHR35004:SF6">
    <property type="entry name" value="TRANSPOSASE"/>
    <property type="match status" value="1"/>
</dbReference>
<dbReference type="InterPro" id="IPR012337">
    <property type="entry name" value="RNaseH-like_sf"/>
</dbReference>
<comment type="caution">
    <text evidence="3">The sequence shown here is derived from an EMBL/GenBank/DDBJ whole genome shotgun (WGS) entry which is preliminary data.</text>
</comment>
<dbReference type="RefSeq" id="WP_132849605.1">
    <property type="nucleotide sequence ID" value="NZ_SLYC01000053.1"/>
</dbReference>
<reference evidence="3 4" key="1">
    <citation type="submission" date="2019-03" db="EMBL/GenBank/DDBJ databases">
        <title>Genomic Encyclopedia of Type Strains, Phase IV (KMG-IV): sequencing the most valuable type-strain genomes for metagenomic binning, comparative biology and taxonomic classification.</title>
        <authorList>
            <person name="Goeker M."/>
        </authorList>
    </citation>
    <scope>NUCLEOTIDE SEQUENCE [LARGE SCALE GENOMIC DNA]</scope>
    <source>
        <strain evidence="3 4">DSM 100013</strain>
    </source>
</reference>
<dbReference type="Gene3D" id="3.30.420.10">
    <property type="entry name" value="Ribonuclease H-like superfamily/Ribonuclease H"/>
    <property type="match status" value="1"/>
</dbReference>
<dbReference type="Pfam" id="PF00665">
    <property type="entry name" value="rve"/>
    <property type="match status" value="1"/>
</dbReference>
<dbReference type="PANTHER" id="PTHR35004">
    <property type="entry name" value="TRANSPOSASE RV3428C-RELATED"/>
    <property type="match status" value="1"/>
</dbReference>
<feature type="domain" description="Integrase catalytic" evidence="2">
    <location>
        <begin position="112"/>
        <end position="288"/>
    </location>
</feature>
<name>A0A4R2T1Z2_9FIRM</name>
<dbReference type="GO" id="GO:0015074">
    <property type="term" value="P:DNA integration"/>
    <property type="evidence" value="ECO:0007669"/>
    <property type="project" value="InterPro"/>
</dbReference>
<dbReference type="InterPro" id="IPR001584">
    <property type="entry name" value="Integrase_cat-core"/>
</dbReference>